<organism evidence="2 3">
    <name type="scientific">Dryococelus australis</name>
    <dbReference type="NCBI Taxonomy" id="614101"/>
    <lineage>
        <taxon>Eukaryota</taxon>
        <taxon>Metazoa</taxon>
        <taxon>Ecdysozoa</taxon>
        <taxon>Arthropoda</taxon>
        <taxon>Hexapoda</taxon>
        <taxon>Insecta</taxon>
        <taxon>Pterygota</taxon>
        <taxon>Neoptera</taxon>
        <taxon>Polyneoptera</taxon>
        <taxon>Phasmatodea</taxon>
        <taxon>Verophasmatodea</taxon>
        <taxon>Anareolatae</taxon>
        <taxon>Phasmatidae</taxon>
        <taxon>Eurycanthinae</taxon>
        <taxon>Dryococelus</taxon>
    </lineage>
</organism>
<evidence type="ECO:0000256" key="1">
    <source>
        <dbReference type="SAM" id="MobiDB-lite"/>
    </source>
</evidence>
<sequence>MNNPSVISDFRPSITRLKGLDGPPGVDIKLGVRLTSQETFCGSAAGGGNVSDARNRLAWIINAVFRSHGMDGRARGDFWAGVGDYPDMEGKDSCWQGFGNRIYAARSKTVRAIEVNMERRRNEGAGETGDPRENPQTSGIVRHDSHLRKSGDPAGD</sequence>
<keyword evidence="3" id="KW-1185">Reference proteome</keyword>
<dbReference type="EMBL" id="JARBHB010000016">
    <property type="protein sequence ID" value="KAJ8866400.1"/>
    <property type="molecule type" value="Genomic_DNA"/>
</dbReference>
<feature type="compositionally biased region" description="Basic and acidic residues" evidence="1">
    <location>
        <begin position="141"/>
        <end position="156"/>
    </location>
</feature>
<reference evidence="2 3" key="1">
    <citation type="submission" date="2023-02" db="EMBL/GenBank/DDBJ databases">
        <title>LHISI_Scaffold_Assembly.</title>
        <authorList>
            <person name="Stuart O.P."/>
            <person name="Cleave R."/>
            <person name="Magrath M.J.L."/>
            <person name="Mikheyev A.S."/>
        </authorList>
    </citation>
    <scope>NUCLEOTIDE SEQUENCE [LARGE SCALE GENOMIC DNA]</scope>
    <source>
        <strain evidence="2">Daus_M_001</strain>
        <tissue evidence="2">Leg muscle</tissue>
    </source>
</reference>
<evidence type="ECO:0000313" key="2">
    <source>
        <dbReference type="EMBL" id="KAJ8866400.1"/>
    </source>
</evidence>
<dbReference type="Proteomes" id="UP001159363">
    <property type="component" value="Chromosome 15"/>
</dbReference>
<comment type="caution">
    <text evidence="2">The sequence shown here is derived from an EMBL/GenBank/DDBJ whole genome shotgun (WGS) entry which is preliminary data.</text>
</comment>
<evidence type="ECO:0000313" key="3">
    <source>
        <dbReference type="Proteomes" id="UP001159363"/>
    </source>
</evidence>
<feature type="compositionally biased region" description="Basic and acidic residues" evidence="1">
    <location>
        <begin position="118"/>
        <end position="133"/>
    </location>
</feature>
<proteinExistence type="predicted"/>
<accession>A0ABQ9G1N9</accession>
<protein>
    <submittedName>
        <fullName evidence="2">Uncharacterized protein</fullName>
    </submittedName>
</protein>
<gene>
    <name evidence="2" type="ORF">PR048_032243</name>
</gene>
<feature type="region of interest" description="Disordered" evidence="1">
    <location>
        <begin position="118"/>
        <end position="156"/>
    </location>
</feature>
<name>A0ABQ9G1N9_9NEOP</name>